<dbReference type="GO" id="GO:0000981">
    <property type="term" value="F:DNA-binding transcription factor activity, RNA polymerase II-specific"/>
    <property type="evidence" value="ECO:0007669"/>
    <property type="project" value="InterPro"/>
</dbReference>
<dbReference type="InterPro" id="IPR053175">
    <property type="entry name" value="DHMBA_Reg_Transcription_Factor"/>
</dbReference>
<evidence type="ECO:0000313" key="3">
    <source>
        <dbReference type="EMBL" id="KAF2108993.1"/>
    </source>
</evidence>
<dbReference type="PROSITE" id="PS50048">
    <property type="entry name" value="ZN2_CY6_FUNGAL_2"/>
    <property type="match status" value="1"/>
</dbReference>
<feature type="non-terminal residue" evidence="3">
    <location>
        <position position="1"/>
    </location>
</feature>
<keyword evidence="4" id="KW-1185">Reference proteome</keyword>
<proteinExistence type="predicted"/>
<dbReference type="InterPro" id="IPR001138">
    <property type="entry name" value="Zn2Cys6_DnaBD"/>
</dbReference>
<dbReference type="EMBL" id="ML977344">
    <property type="protein sequence ID" value="KAF2108993.1"/>
    <property type="molecule type" value="Genomic_DNA"/>
</dbReference>
<reference evidence="3" key="1">
    <citation type="journal article" date="2020" name="Stud. Mycol.">
        <title>101 Dothideomycetes genomes: a test case for predicting lifestyles and emergence of pathogens.</title>
        <authorList>
            <person name="Haridas S."/>
            <person name="Albert R."/>
            <person name="Binder M."/>
            <person name="Bloem J."/>
            <person name="Labutti K."/>
            <person name="Salamov A."/>
            <person name="Andreopoulos B."/>
            <person name="Baker S."/>
            <person name="Barry K."/>
            <person name="Bills G."/>
            <person name="Bluhm B."/>
            <person name="Cannon C."/>
            <person name="Castanera R."/>
            <person name="Culley D."/>
            <person name="Daum C."/>
            <person name="Ezra D."/>
            <person name="Gonzalez J."/>
            <person name="Henrissat B."/>
            <person name="Kuo A."/>
            <person name="Liang C."/>
            <person name="Lipzen A."/>
            <person name="Lutzoni F."/>
            <person name="Magnuson J."/>
            <person name="Mondo S."/>
            <person name="Nolan M."/>
            <person name="Ohm R."/>
            <person name="Pangilinan J."/>
            <person name="Park H.-J."/>
            <person name="Ramirez L."/>
            <person name="Alfaro M."/>
            <person name="Sun H."/>
            <person name="Tritt A."/>
            <person name="Yoshinaga Y."/>
            <person name="Zwiers L.-H."/>
            <person name="Turgeon B."/>
            <person name="Goodwin S."/>
            <person name="Spatafora J."/>
            <person name="Crous P."/>
            <person name="Grigoriev I."/>
        </authorList>
    </citation>
    <scope>NUCLEOTIDE SEQUENCE</scope>
    <source>
        <strain evidence="3">CBS 627.86</strain>
    </source>
</reference>
<name>A0A6A5YPW4_9PLEO</name>
<gene>
    <name evidence="3" type="ORF">BDV96DRAFT_503571</name>
</gene>
<evidence type="ECO:0000259" key="2">
    <source>
        <dbReference type="PROSITE" id="PS50048"/>
    </source>
</evidence>
<keyword evidence="1" id="KW-0539">Nucleus</keyword>
<dbReference type="GO" id="GO:0008270">
    <property type="term" value="F:zinc ion binding"/>
    <property type="evidence" value="ECO:0007669"/>
    <property type="project" value="InterPro"/>
</dbReference>
<organism evidence="3 4">
    <name type="scientific">Lophiotrema nucula</name>
    <dbReference type="NCBI Taxonomy" id="690887"/>
    <lineage>
        <taxon>Eukaryota</taxon>
        <taxon>Fungi</taxon>
        <taxon>Dikarya</taxon>
        <taxon>Ascomycota</taxon>
        <taxon>Pezizomycotina</taxon>
        <taxon>Dothideomycetes</taxon>
        <taxon>Pleosporomycetidae</taxon>
        <taxon>Pleosporales</taxon>
        <taxon>Lophiotremataceae</taxon>
        <taxon>Lophiotrema</taxon>
    </lineage>
</organism>
<evidence type="ECO:0000313" key="4">
    <source>
        <dbReference type="Proteomes" id="UP000799770"/>
    </source>
</evidence>
<dbReference type="Pfam" id="PF11951">
    <property type="entry name" value="Fungal_trans_2"/>
    <property type="match status" value="1"/>
</dbReference>
<sequence length="572" mass="64192">KMPNVGKPSKGCKNCRDRKVKCDLKRPSCTQCLRIGKECHGYRDPLTMMFRNESDVVARKAKMRYQELSKAKEQKLPHRAVACGNQLSESESCTSSPSSSSDIDYQLVPAQQYVRPGSVVWEMMPSLEDQGVSFFYSNYVQPPKFIPRGQFDFLIDVMNKPDTKKIVQSSVTAAGLAGLANSTKCQVVMKRAQEEYVSALSMVNRALQVPDSAKTDDTLISVIMLGMYENFMYQGKDPMTAWARHVNGACALMAMRGPDLFKGTIGTRIMAQYYGTILLVALERGTPVPAGMAELWRTGAASRDYRASGKEWTTQLVMFMTKAINLSQFPGSLVDKVALATKFDRELDEVKTLLPNTWLYEKVYLDDPVEFIYGNCYHIYLDPWIAQMWNNLRIIRASLHGSICDSVFKGLKSNPPLFSKSEAQALLKISLAYLRRAQNGICASTPQITGQIPFPDPPPATQISAFTSLADQINPLDPKFKLQPPGTYLGGGRASPGMHHLIWPLYTCGRIHPCPKELQEWIIDRLYFIALKMGTRQATYLAEELKNLSPRSPLPDFLDLPQIVEHDPIRWS</sequence>
<dbReference type="SMART" id="SM00066">
    <property type="entry name" value="GAL4"/>
    <property type="match status" value="1"/>
</dbReference>
<dbReference type="Proteomes" id="UP000799770">
    <property type="component" value="Unassembled WGS sequence"/>
</dbReference>
<dbReference type="AlphaFoldDB" id="A0A6A5YPW4"/>
<dbReference type="PANTHER" id="PTHR38791">
    <property type="entry name" value="ZN(II)2CYS6 TRANSCRIPTION FACTOR (EUROFUNG)-RELATED-RELATED"/>
    <property type="match status" value="1"/>
</dbReference>
<dbReference type="Pfam" id="PF00172">
    <property type="entry name" value="Zn_clus"/>
    <property type="match status" value="1"/>
</dbReference>
<protein>
    <recommendedName>
        <fullName evidence="2">Zn(2)-C6 fungal-type domain-containing protein</fullName>
    </recommendedName>
</protein>
<dbReference type="PANTHER" id="PTHR38791:SF5">
    <property type="entry name" value="TRANSCRIPTION FACTOR DBAG-RELATED"/>
    <property type="match status" value="1"/>
</dbReference>
<dbReference type="Gene3D" id="4.10.240.10">
    <property type="entry name" value="Zn(2)-C6 fungal-type DNA-binding domain"/>
    <property type="match status" value="1"/>
</dbReference>
<dbReference type="InterPro" id="IPR021858">
    <property type="entry name" value="Fun_TF"/>
</dbReference>
<dbReference type="InterPro" id="IPR036864">
    <property type="entry name" value="Zn2-C6_fun-type_DNA-bd_sf"/>
</dbReference>
<accession>A0A6A5YPW4</accession>
<feature type="domain" description="Zn(2)-C6 fungal-type" evidence="2">
    <location>
        <begin position="11"/>
        <end position="39"/>
    </location>
</feature>
<dbReference type="SUPFAM" id="SSF57701">
    <property type="entry name" value="Zn2/Cys6 DNA-binding domain"/>
    <property type="match status" value="1"/>
</dbReference>
<dbReference type="CDD" id="cd00067">
    <property type="entry name" value="GAL4"/>
    <property type="match status" value="1"/>
</dbReference>
<evidence type="ECO:0000256" key="1">
    <source>
        <dbReference type="ARBA" id="ARBA00023242"/>
    </source>
</evidence>
<dbReference type="PROSITE" id="PS00463">
    <property type="entry name" value="ZN2_CY6_FUNGAL_1"/>
    <property type="match status" value="1"/>
</dbReference>
<dbReference type="OrthoDB" id="5429770at2759"/>